<dbReference type="HOGENOM" id="CLU_095665_0_0_11"/>
<name>D2S889_GEOOG</name>
<sequence>MRLDRVEIKVNLSGDQATSVVERLELPPAEQPWRIYFCEDVARGVSAATPLKDAGAILRARHRPDRRDDSTIKLRPGRRSQLTDDWLEAEEGEDWELKVEADWSAGRRVLAISNTADRPDDVVVDAGHGRRPATSLFTESQEAFLRDCSPIGINLGTLTVLPPVTATRWDTVEKAPGDLDVRAERWTVDHLDFLELSTVTKQLADAESRQSALVDYVDSLGLTVDTAPESKTDRVLKHLVERALGVG</sequence>
<keyword evidence="2" id="KW-1185">Reference proteome</keyword>
<evidence type="ECO:0000313" key="1">
    <source>
        <dbReference type="EMBL" id="ADB73511.1"/>
    </source>
</evidence>
<evidence type="ECO:0000313" key="2">
    <source>
        <dbReference type="Proteomes" id="UP000001382"/>
    </source>
</evidence>
<dbReference type="Proteomes" id="UP000001382">
    <property type="component" value="Chromosome"/>
</dbReference>
<dbReference type="KEGG" id="gob:Gobs_0741"/>
<accession>D2S889</accession>
<protein>
    <recommendedName>
        <fullName evidence="3">CYTH domain-containing protein</fullName>
    </recommendedName>
</protein>
<reference evidence="1 2" key="1">
    <citation type="journal article" date="2010" name="Stand. Genomic Sci.">
        <title>Complete genome sequence of Geodermatophilus obscurus type strain (G-20).</title>
        <authorList>
            <person name="Ivanova N."/>
            <person name="Sikorski J."/>
            <person name="Jando M."/>
            <person name="Munk C."/>
            <person name="Lapidus A."/>
            <person name="Glavina Del Rio T."/>
            <person name="Copeland A."/>
            <person name="Tice H."/>
            <person name="Cheng J.-F."/>
            <person name="Lucas S."/>
            <person name="Chen F."/>
            <person name="Nolan M."/>
            <person name="Bruce D."/>
            <person name="Goodwin L."/>
            <person name="Pitluck S."/>
            <person name="Mavromatis K."/>
            <person name="Mikhailova N."/>
            <person name="Pati A."/>
            <person name="Chen A."/>
            <person name="Palaniappan K."/>
            <person name="Land M."/>
            <person name="Hauser L."/>
            <person name="Chang Y.-J."/>
            <person name="Jeffries C.D."/>
            <person name="Meincke L."/>
            <person name="Brettin T."/>
            <person name="Detter J.C."/>
            <person name="Detter J.C."/>
            <person name="Rohde M."/>
            <person name="Goeker M."/>
            <person name="Bristow J."/>
            <person name="Eisen J.A."/>
            <person name="Markowitz V."/>
            <person name="Hugenholtz P."/>
            <person name="Kyrpides N.C."/>
            <person name="Klenk H.-P."/>
        </authorList>
    </citation>
    <scope>NUCLEOTIDE SEQUENCE [LARGE SCALE GENOMIC DNA]</scope>
    <source>
        <strain evidence="2">ATCC 25078 / DSM 43160 / JCM 3152 / KCC A-0152 / KCTC 9177 / NBRC 13315 / NRRL B-3577 / G-20</strain>
    </source>
</reference>
<proteinExistence type="predicted"/>
<organism evidence="1 2">
    <name type="scientific">Geodermatophilus obscurus (strain ATCC 25078 / DSM 43160 / JCM 3152 / CCUG 61914 / KCC A-0152 / KCTC 9177 / NBRC 13315 / NRRL B-3577 / G-20)</name>
    <dbReference type="NCBI Taxonomy" id="526225"/>
    <lineage>
        <taxon>Bacteria</taxon>
        <taxon>Bacillati</taxon>
        <taxon>Actinomycetota</taxon>
        <taxon>Actinomycetes</taxon>
        <taxon>Geodermatophilales</taxon>
        <taxon>Geodermatophilaceae</taxon>
        <taxon>Geodermatophilus</taxon>
    </lineage>
</organism>
<gene>
    <name evidence="1" type="ordered locus">Gobs_0741</name>
</gene>
<evidence type="ECO:0008006" key="3">
    <source>
        <dbReference type="Google" id="ProtNLM"/>
    </source>
</evidence>
<reference evidence="2" key="2">
    <citation type="submission" date="2010-01" db="EMBL/GenBank/DDBJ databases">
        <title>The complete genome of Geodermatophilus obscurus DSM 43160.</title>
        <authorList>
            <consortium name="US DOE Joint Genome Institute (JGI-PGF)"/>
            <person name="Lucas S."/>
            <person name="Copeland A."/>
            <person name="Lapidus A."/>
            <person name="Glavina del Rio T."/>
            <person name="Dalin E."/>
            <person name="Tice H."/>
            <person name="Bruce D."/>
            <person name="Goodwin L."/>
            <person name="Pitluck S."/>
            <person name="Kyrpides N."/>
            <person name="Mavromatis K."/>
            <person name="Ivanova N."/>
            <person name="Munk A.C."/>
            <person name="Brettin T."/>
            <person name="Detter J.C."/>
            <person name="Han C."/>
            <person name="Larimer F."/>
            <person name="Land M."/>
            <person name="Hauser L."/>
            <person name="Markowitz V."/>
            <person name="Cheng J.-F."/>
            <person name="Hugenholtz P."/>
            <person name="Woyke T."/>
            <person name="Wu D."/>
            <person name="Jando M."/>
            <person name="Schneider S."/>
            <person name="Klenk H.-P."/>
            <person name="Eisen J.A."/>
        </authorList>
    </citation>
    <scope>NUCLEOTIDE SEQUENCE [LARGE SCALE GENOMIC DNA]</scope>
    <source>
        <strain evidence="2">ATCC 25078 / DSM 43160 / JCM 3152 / KCC A-0152 / KCTC 9177 / NBRC 13315 / NRRL B-3577 / G-20</strain>
    </source>
</reference>
<dbReference type="OrthoDB" id="4149797at2"/>
<dbReference type="EMBL" id="CP001867">
    <property type="protein sequence ID" value="ADB73511.1"/>
    <property type="molecule type" value="Genomic_DNA"/>
</dbReference>
<dbReference type="eggNOG" id="ENOG5033EA3">
    <property type="taxonomic scope" value="Bacteria"/>
</dbReference>
<dbReference type="AlphaFoldDB" id="D2S889"/>